<feature type="non-terminal residue" evidence="2">
    <location>
        <position position="166"/>
    </location>
</feature>
<sequence>AGGALVGVILAGSWLAGQRLGAGGRAVGGAVLLASTALAVLVPTAVVPWAAVGMIFPGARTGGDAWSPAADVGTAFGVLTALALAVIAAVPSVLRSLRGSELLAQAQRWQAATTLAITGDLAMAAGGFRPVPRIGRGWGAVRGRSSAALILRRDLVGALRTPVRAA</sequence>
<name>A0A399N7L9_9MICO</name>
<dbReference type="Proteomes" id="UP000266298">
    <property type="component" value="Unassembled WGS sequence"/>
</dbReference>
<reference evidence="2 3" key="1">
    <citation type="submission" date="2018-08" db="EMBL/GenBank/DDBJ databases">
        <title>Genome Sequence of Clavibacter michiganensis Subspecies type strains, and the Atypical Peach-Colored Strains Isolated from Tomato.</title>
        <authorList>
            <person name="Osdaghi E."/>
            <person name="Portier P."/>
            <person name="Briand M."/>
            <person name="Jacques M.-A."/>
        </authorList>
    </citation>
    <scope>NUCLEOTIDE SEQUENCE [LARGE SCALE GENOMIC DNA]</scope>
    <source>
        <strain evidence="2 3">CFBP 7493</strain>
    </source>
</reference>
<protein>
    <submittedName>
        <fullName evidence="2">Uncharacterized protein</fullName>
    </submittedName>
</protein>
<feature type="transmembrane region" description="Helical" evidence="1">
    <location>
        <begin position="72"/>
        <end position="94"/>
    </location>
</feature>
<feature type="transmembrane region" description="Helical" evidence="1">
    <location>
        <begin position="27"/>
        <end position="52"/>
    </location>
</feature>
<organism evidence="2 3">
    <name type="scientific">Clavibacter michiganensis</name>
    <dbReference type="NCBI Taxonomy" id="28447"/>
    <lineage>
        <taxon>Bacteria</taxon>
        <taxon>Bacillati</taxon>
        <taxon>Actinomycetota</taxon>
        <taxon>Actinomycetes</taxon>
        <taxon>Micrococcales</taxon>
        <taxon>Microbacteriaceae</taxon>
        <taxon>Clavibacter</taxon>
    </lineage>
</organism>
<dbReference type="AlphaFoldDB" id="A0A399N7L9"/>
<gene>
    <name evidence="2" type="ORF">DZF96_17525</name>
</gene>
<comment type="caution">
    <text evidence="2">The sequence shown here is derived from an EMBL/GenBank/DDBJ whole genome shotgun (WGS) entry which is preliminary data.</text>
</comment>
<evidence type="ECO:0000256" key="1">
    <source>
        <dbReference type="SAM" id="Phobius"/>
    </source>
</evidence>
<keyword evidence="1" id="KW-0472">Membrane</keyword>
<keyword evidence="1" id="KW-1133">Transmembrane helix</keyword>
<keyword evidence="1" id="KW-0812">Transmembrane</keyword>
<evidence type="ECO:0000313" key="3">
    <source>
        <dbReference type="Proteomes" id="UP000266298"/>
    </source>
</evidence>
<feature type="non-terminal residue" evidence="2">
    <location>
        <position position="1"/>
    </location>
</feature>
<accession>A0A399N7L9</accession>
<dbReference type="EMBL" id="QWEC01000661">
    <property type="protein sequence ID" value="RII90093.1"/>
    <property type="molecule type" value="Genomic_DNA"/>
</dbReference>
<evidence type="ECO:0000313" key="2">
    <source>
        <dbReference type="EMBL" id="RII90093.1"/>
    </source>
</evidence>
<proteinExistence type="predicted"/>